<dbReference type="EC" id="3.4.-.-" evidence="8"/>
<proteinExistence type="inferred from homology"/>
<keyword evidence="4 8" id="KW-0378">Hydrolase</keyword>
<keyword evidence="6" id="KW-0238">DNA-binding</keyword>
<organism evidence="9 10">
    <name type="scientific">Kroppenstedtia guangzhouensis</name>
    <dbReference type="NCBI Taxonomy" id="1274356"/>
    <lineage>
        <taxon>Bacteria</taxon>
        <taxon>Bacillati</taxon>
        <taxon>Bacillota</taxon>
        <taxon>Bacilli</taxon>
        <taxon>Bacillales</taxon>
        <taxon>Thermoactinomycetaceae</taxon>
        <taxon>Kroppenstedtia</taxon>
    </lineage>
</organism>
<evidence type="ECO:0000313" key="10">
    <source>
        <dbReference type="Proteomes" id="UP000617979"/>
    </source>
</evidence>
<comment type="similarity">
    <text evidence="1 8">Belongs to the SOS response-associated peptidase family.</text>
</comment>
<dbReference type="InterPro" id="IPR003738">
    <property type="entry name" value="SRAP"/>
</dbReference>
<keyword evidence="2 8" id="KW-0645">Protease</keyword>
<evidence type="ECO:0000256" key="1">
    <source>
        <dbReference type="ARBA" id="ARBA00008136"/>
    </source>
</evidence>
<evidence type="ECO:0000313" key="9">
    <source>
        <dbReference type="EMBL" id="GGA53412.1"/>
    </source>
</evidence>
<keyword evidence="7" id="KW-0456">Lyase</keyword>
<dbReference type="PANTHER" id="PTHR13604">
    <property type="entry name" value="DC12-RELATED"/>
    <property type="match status" value="1"/>
</dbReference>
<keyword evidence="10" id="KW-1185">Reference proteome</keyword>
<sequence>MCGRFTLTAGLSEIKHRFQIGELTAMGHKPRFNIAPTQSVPVVICRKNTRRLTPMRWGLIPHWARDASVGNRLINARSEGLSEKPTFRHAFRRKRCLVPADSFYEWRQDESGKKQPVRILFKEGGLFAFAGLWEEWTHPKEGHRVYSFTIITTHPNDKIRPIHRRMPVILDRSEENLWLDPGVEEPALLEPLLGPCESGHMRIYPVSPIVNSPKNDQPECILPLD</sequence>
<evidence type="ECO:0000256" key="2">
    <source>
        <dbReference type="ARBA" id="ARBA00022670"/>
    </source>
</evidence>
<dbReference type="Gene3D" id="3.90.1680.10">
    <property type="entry name" value="SOS response associated peptidase-like"/>
    <property type="match status" value="1"/>
</dbReference>
<keyword evidence="3" id="KW-0227">DNA damage</keyword>
<dbReference type="SUPFAM" id="SSF143081">
    <property type="entry name" value="BB1717-like"/>
    <property type="match status" value="1"/>
</dbReference>
<dbReference type="Pfam" id="PF02586">
    <property type="entry name" value="SRAP"/>
    <property type="match status" value="1"/>
</dbReference>
<keyword evidence="5" id="KW-0190">Covalent protein-DNA linkage</keyword>
<evidence type="ECO:0000256" key="6">
    <source>
        <dbReference type="ARBA" id="ARBA00023125"/>
    </source>
</evidence>
<gene>
    <name evidence="9" type="ORF">GCM10007416_28180</name>
</gene>
<protein>
    <recommendedName>
        <fullName evidence="8">Abasic site processing protein</fullName>
        <ecNumber evidence="8">3.4.-.-</ecNumber>
    </recommendedName>
</protein>
<dbReference type="PANTHER" id="PTHR13604:SF0">
    <property type="entry name" value="ABASIC SITE PROCESSING PROTEIN HMCES"/>
    <property type="match status" value="1"/>
</dbReference>
<dbReference type="Proteomes" id="UP000617979">
    <property type="component" value="Unassembled WGS sequence"/>
</dbReference>
<evidence type="ECO:0000256" key="5">
    <source>
        <dbReference type="ARBA" id="ARBA00023124"/>
    </source>
</evidence>
<dbReference type="InterPro" id="IPR036590">
    <property type="entry name" value="SRAP-like"/>
</dbReference>
<dbReference type="RefSeq" id="WP_188433157.1">
    <property type="nucleotide sequence ID" value="NZ_BMEX01000013.1"/>
</dbReference>
<evidence type="ECO:0000256" key="3">
    <source>
        <dbReference type="ARBA" id="ARBA00022763"/>
    </source>
</evidence>
<accession>A0ABQ1GZ55</accession>
<comment type="caution">
    <text evidence="9">The sequence shown here is derived from an EMBL/GenBank/DDBJ whole genome shotgun (WGS) entry which is preliminary data.</text>
</comment>
<dbReference type="EMBL" id="BMEX01000013">
    <property type="protein sequence ID" value="GGA53412.1"/>
    <property type="molecule type" value="Genomic_DNA"/>
</dbReference>
<name>A0ABQ1GZ55_9BACL</name>
<reference evidence="10" key="1">
    <citation type="journal article" date="2019" name="Int. J. Syst. Evol. Microbiol.">
        <title>The Global Catalogue of Microorganisms (GCM) 10K type strain sequencing project: providing services to taxonomists for standard genome sequencing and annotation.</title>
        <authorList>
            <consortium name="The Broad Institute Genomics Platform"/>
            <consortium name="The Broad Institute Genome Sequencing Center for Infectious Disease"/>
            <person name="Wu L."/>
            <person name="Ma J."/>
        </authorList>
    </citation>
    <scope>NUCLEOTIDE SEQUENCE [LARGE SCALE GENOMIC DNA]</scope>
    <source>
        <strain evidence="10">CGMCC 1.12404</strain>
    </source>
</reference>
<evidence type="ECO:0000256" key="8">
    <source>
        <dbReference type="RuleBase" id="RU364100"/>
    </source>
</evidence>
<evidence type="ECO:0000256" key="4">
    <source>
        <dbReference type="ARBA" id="ARBA00022801"/>
    </source>
</evidence>
<evidence type="ECO:0000256" key="7">
    <source>
        <dbReference type="ARBA" id="ARBA00023239"/>
    </source>
</evidence>